<keyword evidence="3" id="KW-1185">Reference proteome</keyword>
<dbReference type="Proteomes" id="UP001596220">
    <property type="component" value="Unassembled WGS sequence"/>
</dbReference>
<organism evidence="2 3">
    <name type="scientific">Saccharothrix lopnurensis</name>
    <dbReference type="NCBI Taxonomy" id="1670621"/>
    <lineage>
        <taxon>Bacteria</taxon>
        <taxon>Bacillati</taxon>
        <taxon>Actinomycetota</taxon>
        <taxon>Actinomycetes</taxon>
        <taxon>Pseudonocardiales</taxon>
        <taxon>Pseudonocardiaceae</taxon>
        <taxon>Saccharothrix</taxon>
    </lineage>
</organism>
<protein>
    <submittedName>
        <fullName evidence="2">Uncharacterized protein</fullName>
    </submittedName>
</protein>
<comment type="caution">
    <text evidence="2">The sequence shown here is derived from an EMBL/GenBank/DDBJ whole genome shotgun (WGS) entry which is preliminary data.</text>
</comment>
<keyword evidence="1" id="KW-0472">Membrane</keyword>
<reference evidence="3" key="1">
    <citation type="journal article" date="2019" name="Int. J. Syst. Evol. Microbiol.">
        <title>The Global Catalogue of Microorganisms (GCM) 10K type strain sequencing project: providing services to taxonomists for standard genome sequencing and annotation.</title>
        <authorList>
            <consortium name="The Broad Institute Genomics Platform"/>
            <consortium name="The Broad Institute Genome Sequencing Center for Infectious Disease"/>
            <person name="Wu L."/>
            <person name="Ma J."/>
        </authorList>
    </citation>
    <scope>NUCLEOTIDE SEQUENCE [LARGE SCALE GENOMIC DNA]</scope>
    <source>
        <strain evidence="3">CGMCC 4.7246</strain>
    </source>
</reference>
<gene>
    <name evidence="2" type="ORF">ACFP3R_05820</name>
</gene>
<evidence type="ECO:0000256" key="1">
    <source>
        <dbReference type="SAM" id="Phobius"/>
    </source>
</evidence>
<feature type="transmembrane region" description="Helical" evidence="1">
    <location>
        <begin position="106"/>
        <end position="126"/>
    </location>
</feature>
<evidence type="ECO:0000313" key="2">
    <source>
        <dbReference type="EMBL" id="MFC6088784.1"/>
    </source>
</evidence>
<keyword evidence="1" id="KW-1133">Transmembrane helix</keyword>
<evidence type="ECO:0000313" key="3">
    <source>
        <dbReference type="Proteomes" id="UP001596220"/>
    </source>
</evidence>
<proteinExistence type="predicted"/>
<accession>A0ABW1P1D8</accession>
<keyword evidence="1" id="KW-0812">Transmembrane</keyword>
<sequence length="147" mass="15465">MWPPGEVFAYGGALTGLAVTGFAVMGVHPAWVAITGEPAWCVLVSLDERPGRHHLITYGLDCPGGRVVFSRREGEPQAGVGDRAELLLDRTGTVDPRFAADSDVPVVGVVLSPVIGASHLVLLVGVPLPPPRPANKDCRTLSLPFLP</sequence>
<dbReference type="EMBL" id="JBHSQO010000004">
    <property type="protein sequence ID" value="MFC6088784.1"/>
    <property type="molecule type" value="Genomic_DNA"/>
</dbReference>
<feature type="transmembrane region" description="Helical" evidence="1">
    <location>
        <begin position="7"/>
        <end position="27"/>
    </location>
</feature>
<dbReference type="RefSeq" id="WP_380633565.1">
    <property type="nucleotide sequence ID" value="NZ_JBHSQO010000004.1"/>
</dbReference>
<name>A0ABW1P1D8_9PSEU</name>